<evidence type="ECO:0000313" key="7">
    <source>
        <dbReference type="Ensembl" id="ENSPNYP00000023955.1"/>
    </source>
</evidence>
<feature type="transmembrane region" description="Helical" evidence="6">
    <location>
        <begin position="79"/>
        <end position="98"/>
    </location>
</feature>
<dbReference type="InterPro" id="IPR007237">
    <property type="entry name" value="CD20-like"/>
</dbReference>
<organism evidence="7">
    <name type="scientific">Pundamilia nyererei</name>
    <dbReference type="NCBI Taxonomy" id="303518"/>
    <lineage>
        <taxon>Eukaryota</taxon>
        <taxon>Metazoa</taxon>
        <taxon>Chordata</taxon>
        <taxon>Craniata</taxon>
        <taxon>Vertebrata</taxon>
        <taxon>Euteleostomi</taxon>
        <taxon>Actinopterygii</taxon>
        <taxon>Neopterygii</taxon>
        <taxon>Teleostei</taxon>
        <taxon>Neoteleostei</taxon>
        <taxon>Acanthomorphata</taxon>
        <taxon>Ovalentaria</taxon>
        <taxon>Cichlomorphae</taxon>
        <taxon>Cichliformes</taxon>
        <taxon>Cichlidae</taxon>
        <taxon>African cichlids</taxon>
        <taxon>Pseudocrenilabrinae</taxon>
        <taxon>Haplochromini</taxon>
        <taxon>Pundamilia</taxon>
    </lineage>
</organism>
<evidence type="ECO:0000256" key="6">
    <source>
        <dbReference type="SAM" id="Phobius"/>
    </source>
</evidence>
<keyword evidence="5 6" id="KW-0472">Membrane</keyword>
<evidence type="ECO:0000256" key="5">
    <source>
        <dbReference type="ARBA" id="ARBA00023136"/>
    </source>
</evidence>
<feature type="transmembrane region" description="Helical" evidence="6">
    <location>
        <begin position="105"/>
        <end position="129"/>
    </location>
</feature>
<dbReference type="PANTHER" id="PTHR23320:SF125">
    <property type="entry name" value="TRANSMEMBRANE PROTEIN 176L.1-RELATED"/>
    <property type="match status" value="1"/>
</dbReference>
<dbReference type="PANTHER" id="PTHR23320">
    <property type="entry name" value="MEMBRANE-SPANNING 4-DOMAINS SUBFAMILY A MS4A -RELATED"/>
    <property type="match status" value="1"/>
</dbReference>
<dbReference type="Pfam" id="PF04103">
    <property type="entry name" value="CD20"/>
    <property type="match status" value="1"/>
</dbReference>
<comment type="similarity">
    <text evidence="2">Belongs to the MS4A family.</text>
</comment>
<evidence type="ECO:0000256" key="1">
    <source>
        <dbReference type="ARBA" id="ARBA00004141"/>
    </source>
</evidence>
<dbReference type="Ensembl" id="ENSPNYT00000024544.1">
    <property type="protein sequence ID" value="ENSPNYP00000023955.1"/>
    <property type="gene ID" value="ENSPNYG00000018066.1"/>
</dbReference>
<keyword evidence="3 6" id="KW-0812">Transmembrane</keyword>
<accession>A0A3B4GLR8</accession>
<reference evidence="7" key="1">
    <citation type="submission" date="2023-09" db="UniProtKB">
        <authorList>
            <consortium name="Ensembl"/>
        </authorList>
    </citation>
    <scope>IDENTIFICATION</scope>
</reference>
<dbReference type="GO" id="GO:0016020">
    <property type="term" value="C:membrane"/>
    <property type="evidence" value="ECO:0007669"/>
    <property type="project" value="UniProtKB-SubCell"/>
</dbReference>
<evidence type="ECO:0000256" key="2">
    <source>
        <dbReference type="ARBA" id="ARBA00009565"/>
    </source>
</evidence>
<keyword evidence="4 6" id="KW-1133">Transmembrane helix</keyword>
<feature type="transmembrane region" description="Helical" evidence="6">
    <location>
        <begin position="171"/>
        <end position="192"/>
    </location>
</feature>
<dbReference type="GeneTree" id="ENSGT00510000051675"/>
<dbReference type="STRING" id="303518.ENSPNYP00000023955"/>
<comment type="subcellular location">
    <subcellularLocation>
        <location evidence="1">Membrane</location>
        <topology evidence="1">Multi-pass membrane protein</topology>
    </subcellularLocation>
</comment>
<sequence>HSITVTLSNTKQLTVMTTKKSRFPPLHQTLKTFTSCPVFRGAMPNGAFATIQIMVGLFNIGLGPGRTSTHPGDLTSLGAPYWLGAVCIAAGILSIIIGQCPCLCFTWYAVFMNIAGCIFAITGIVLYAIDLAEASVVWMCDLNWSTAQFNDNCKYVAFFAQVNILLTAMDITLIVLTVLQLCVCISTTVLGIRTNTHTLSLFMIYKPVLKEVLMTCPGA</sequence>
<proteinExistence type="inferred from homology"/>
<dbReference type="InterPro" id="IPR030417">
    <property type="entry name" value="MS4A"/>
</dbReference>
<name>A0A3B4GLR8_9CICH</name>
<dbReference type="AlphaFoldDB" id="A0A3B4GLR8"/>
<protein>
    <submittedName>
        <fullName evidence="7">Uncharacterized protein</fullName>
    </submittedName>
</protein>
<evidence type="ECO:0000256" key="4">
    <source>
        <dbReference type="ARBA" id="ARBA00022989"/>
    </source>
</evidence>
<evidence type="ECO:0000256" key="3">
    <source>
        <dbReference type="ARBA" id="ARBA00022692"/>
    </source>
</evidence>